<accession>A0ABV7ESC2</accession>
<proteinExistence type="predicted"/>
<dbReference type="Gene3D" id="3.40.50.10610">
    <property type="entry name" value="ABC-type transport auxiliary lipoprotein component"/>
    <property type="match status" value="1"/>
</dbReference>
<dbReference type="EMBL" id="JBHRSS010000008">
    <property type="protein sequence ID" value="MFC3105682.1"/>
    <property type="molecule type" value="Genomic_DNA"/>
</dbReference>
<evidence type="ECO:0000313" key="2">
    <source>
        <dbReference type="Proteomes" id="UP001595462"/>
    </source>
</evidence>
<dbReference type="Proteomes" id="UP001595462">
    <property type="component" value="Unassembled WGS sequence"/>
</dbReference>
<dbReference type="RefSeq" id="WP_380691219.1">
    <property type="nucleotide sequence ID" value="NZ_JBHRSS010000008.1"/>
</dbReference>
<evidence type="ECO:0008006" key="3">
    <source>
        <dbReference type="Google" id="ProtNLM"/>
    </source>
</evidence>
<organism evidence="1 2">
    <name type="scientific">Salinisphaera aquimarina</name>
    <dbReference type="NCBI Taxonomy" id="2094031"/>
    <lineage>
        <taxon>Bacteria</taxon>
        <taxon>Pseudomonadati</taxon>
        <taxon>Pseudomonadota</taxon>
        <taxon>Gammaproteobacteria</taxon>
        <taxon>Salinisphaerales</taxon>
        <taxon>Salinisphaeraceae</taxon>
        <taxon>Salinisphaera</taxon>
    </lineage>
</organism>
<gene>
    <name evidence="1" type="ORF">ACFOSU_17550</name>
</gene>
<protein>
    <recommendedName>
        <fullName evidence="3">Penicillin-binding protein activator LpoB</fullName>
    </recommendedName>
</protein>
<sequence>MKRTTLVAGIFAIFIVMLSGCAVTDVHRGDQLAASARWAQLPIANYAESPQAGERAGAILATLLHQRGIAQLTPAPRSDSGGLPEFDQQAVLQDALNWARGQGYQYGVTGSVEEWQYKTGLDGEPAVGISLRVIDVNTGATVWSASGAKAGWGYSTLSGTAQQLMSDLVSDMPLQR</sequence>
<evidence type="ECO:0000313" key="1">
    <source>
        <dbReference type="EMBL" id="MFC3105682.1"/>
    </source>
</evidence>
<comment type="caution">
    <text evidence="1">The sequence shown here is derived from an EMBL/GenBank/DDBJ whole genome shotgun (WGS) entry which is preliminary data.</text>
</comment>
<keyword evidence="2" id="KW-1185">Reference proteome</keyword>
<name>A0ABV7ESC2_9GAMM</name>
<dbReference type="PROSITE" id="PS51257">
    <property type="entry name" value="PROKAR_LIPOPROTEIN"/>
    <property type="match status" value="1"/>
</dbReference>
<reference evidence="2" key="1">
    <citation type="journal article" date="2019" name="Int. J. Syst. Evol. Microbiol.">
        <title>The Global Catalogue of Microorganisms (GCM) 10K type strain sequencing project: providing services to taxonomists for standard genome sequencing and annotation.</title>
        <authorList>
            <consortium name="The Broad Institute Genomics Platform"/>
            <consortium name="The Broad Institute Genome Sequencing Center for Infectious Disease"/>
            <person name="Wu L."/>
            <person name="Ma J."/>
        </authorList>
    </citation>
    <scope>NUCLEOTIDE SEQUENCE [LARGE SCALE GENOMIC DNA]</scope>
    <source>
        <strain evidence="2">KCTC 52640</strain>
    </source>
</reference>